<dbReference type="InParanoid" id="W4K6W1"/>
<gene>
    <name evidence="1" type="ORF">HETIRDRAFT_440611</name>
</gene>
<name>W4K6W1_HETIT</name>
<dbReference type="Proteomes" id="UP000030671">
    <property type="component" value="Unassembled WGS sequence"/>
</dbReference>
<accession>W4K6W1</accession>
<protein>
    <submittedName>
        <fullName evidence="1">Uncharacterized protein</fullName>
    </submittedName>
</protein>
<evidence type="ECO:0000313" key="2">
    <source>
        <dbReference type="Proteomes" id="UP000030671"/>
    </source>
</evidence>
<sequence length="108" mass="12494">MLQTLDTMTCTSFTSPAVTLQSAPRPAHRIVERSSTHQTIHEAIKNCSRIIDLLSPKRIPECKEETRRNKCRSTGNQNKVGFWDYGFQYVRKTVNRIGHEVNSFRCLR</sequence>
<dbReference type="EMBL" id="KI925459">
    <property type="protein sequence ID" value="ETW81085.1"/>
    <property type="molecule type" value="Genomic_DNA"/>
</dbReference>
<dbReference type="KEGG" id="hir:HETIRDRAFT_440611"/>
<keyword evidence="2" id="KW-1185">Reference proteome</keyword>
<proteinExistence type="predicted"/>
<dbReference type="RefSeq" id="XP_009547764.1">
    <property type="nucleotide sequence ID" value="XM_009549469.1"/>
</dbReference>
<dbReference type="GeneID" id="20675282"/>
<organism evidence="1 2">
    <name type="scientific">Heterobasidion irregulare (strain TC 32-1)</name>
    <dbReference type="NCBI Taxonomy" id="747525"/>
    <lineage>
        <taxon>Eukaryota</taxon>
        <taxon>Fungi</taxon>
        <taxon>Dikarya</taxon>
        <taxon>Basidiomycota</taxon>
        <taxon>Agaricomycotina</taxon>
        <taxon>Agaricomycetes</taxon>
        <taxon>Russulales</taxon>
        <taxon>Bondarzewiaceae</taxon>
        <taxon>Heterobasidion</taxon>
        <taxon>Heterobasidion annosum species complex</taxon>
    </lineage>
</organism>
<reference evidence="1 2" key="1">
    <citation type="journal article" date="2012" name="New Phytol.">
        <title>Insight into trade-off between wood decay and parasitism from the genome of a fungal forest pathogen.</title>
        <authorList>
            <person name="Olson A."/>
            <person name="Aerts A."/>
            <person name="Asiegbu F."/>
            <person name="Belbahri L."/>
            <person name="Bouzid O."/>
            <person name="Broberg A."/>
            <person name="Canback B."/>
            <person name="Coutinho P.M."/>
            <person name="Cullen D."/>
            <person name="Dalman K."/>
            <person name="Deflorio G."/>
            <person name="van Diepen L.T."/>
            <person name="Dunand C."/>
            <person name="Duplessis S."/>
            <person name="Durling M."/>
            <person name="Gonthier P."/>
            <person name="Grimwood J."/>
            <person name="Fossdal C.G."/>
            <person name="Hansson D."/>
            <person name="Henrissat B."/>
            <person name="Hietala A."/>
            <person name="Himmelstrand K."/>
            <person name="Hoffmeister D."/>
            <person name="Hogberg N."/>
            <person name="James T.Y."/>
            <person name="Karlsson M."/>
            <person name="Kohler A."/>
            <person name="Kues U."/>
            <person name="Lee Y.H."/>
            <person name="Lin Y.C."/>
            <person name="Lind M."/>
            <person name="Lindquist E."/>
            <person name="Lombard V."/>
            <person name="Lucas S."/>
            <person name="Lunden K."/>
            <person name="Morin E."/>
            <person name="Murat C."/>
            <person name="Park J."/>
            <person name="Raffaello T."/>
            <person name="Rouze P."/>
            <person name="Salamov A."/>
            <person name="Schmutz J."/>
            <person name="Solheim H."/>
            <person name="Stahlberg J."/>
            <person name="Velez H."/>
            <person name="de Vries R.P."/>
            <person name="Wiebenga A."/>
            <person name="Woodward S."/>
            <person name="Yakovlev I."/>
            <person name="Garbelotto M."/>
            <person name="Martin F."/>
            <person name="Grigoriev I.V."/>
            <person name="Stenlid J."/>
        </authorList>
    </citation>
    <scope>NUCLEOTIDE SEQUENCE [LARGE SCALE GENOMIC DNA]</scope>
    <source>
        <strain evidence="1 2">TC 32-1</strain>
    </source>
</reference>
<dbReference type="AlphaFoldDB" id="W4K6W1"/>
<dbReference type="HOGENOM" id="CLU_2197318_0_0_1"/>
<evidence type="ECO:0000313" key="1">
    <source>
        <dbReference type="EMBL" id="ETW81085.1"/>
    </source>
</evidence>